<keyword evidence="1" id="KW-0812">Transmembrane</keyword>
<dbReference type="Pfam" id="PF03707">
    <property type="entry name" value="MHYT"/>
    <property type="match status" value="2"/>
</dbReference>
<evidence type="ECO:0000313" key="3">
    <source>
        <dbReference type="EMBL" id="KIV93558.1"/>
    </source>
</evidence>
<gene>
    <name evidence="3" type="ORF">PV10_04765</name>
</gene>
<feature type="transmembrane region" description="Helical" evidence="1">
    <location>
        <begin position="166"/>
        <end position="187"/>
    </location>
</feature>
<accession>A0A0D2A3K5</accession>
<dbReference type="EMBL" id="KN847522">
    <property type="protein sequence ID" value="KIV93558.1"/>
    <property type="molecule type" value="Genomic_DNA"/>
</dbReference>
<dbReference type="AlphaFoldDB" id="A0A0D2A3K5"/>
<keyword evidence="1" id="KW-1133">Transmembrane helix</keyword>
<feature type="transmembrane region" description="Helical" evidence="1">
    <location>
        <begin position="59"/>
        <end position="81"/>
    </location>
</feature>
<reference evidence="3 4" key="1">
    <citation type="submission" date="2015-01" db="EMBL/GenBank/DDBJ databases">
        <title>The Genome Sequence of Exophiala mesophila CBS40295.</title>
        <authorList>
            <consortium name="The Broad Institute Genomics Platform"/>
            <person name="Cuomo C."/>
            <person name="de Hoog S."/>
            <person name="Gorbushina A."/>
            <person name="Stielow B."/>
            <person name="Teixiera M."/>
            <person name="Abouelleil A."/>
            <person name="Chapman S.B."/>
            <person name="Priest M."/>
            <person name="Young S.K."/>
            <person name="Wortman J."/>
            <person name="Nusbaum C."/>
            <person name="Birren B."/>
        </authorList>
    </citation>
    <scope>NUCLEOTIDE SEQUENCE [LARGE SCALE GENOMIC DNA]</scope>
    <source>
        <strain evidence="3 4">CBS 40295</strain>
    </source>
</reference>
<dbReference type="PROSITE" id="PS50924">
    <property type="entry name" value="MHYT"/>
    <property type="match status" value="1"/>
</dbReference>
<protein>
    <recommendedName>
        <fullName evidence="2">MHYT domain-containing protein</fullName>
    </recommendedName>
</protein>
<dbReference type="PANTHER" id="PTHR35152">
    <property type="entry name" value="DOMAIN SIGNALLING PROTEIN, PUTATIVE (AFU_ORTHOLOGUE AFUA_5G11310)-RELATED"/>
    <property type="match status" value="1"/>
</dbReference>
<dbReference type="Proteomes" id="UP000054302">
    <property type="component" value="Unassembled WGS sequence"/>
</dbReference>
<keyword evidence="4" id="KW-1185">Reference proteome</keyword>
<sequence>MDQNGFPLVSSLYTRQELPSHVSYAAWHIVLSFFTSCIGCITTLELLQRRTSIQGIYNWYLLCAAAITMGGFGIWAMHFVGNRAVVLEYGVPERQILYNPGYTALSFFMPILVLILAFYTLGVTKRARQLHVAIAACLTGAAVCGMHYLGQLGIENYHCSYKVGNVVGAAIISVFASFVALSVFFRLREKWTDTWWKRGSCGVALALAVSGMHWTAAIGTEYRWKGNLTVHGSSRNITSIIASTLSIASCLVLLVIAFIRGRNLMAAKHKAQRLVLACAYFDAEGRIMVTQEGVLPSQKITNHYVERKFGDDDLGRSHSTFVWIYRASRHWSTIREYIPGMADYLEKDPIARQYRPSQTHPNISDNLTENSMNFAPIFKQLFCVAAQQLATLIHEPLERVGVLFEEPLETGATPISGTQGKGNKTPVSDTFEYGSDAEGGARSMTVAKGKYLFLNRRLTEAETAKFAALGYRFGSVSQVSETLAKNMQTSRERLVKRFERMDLGTTEKSLPPPGVHLACFMLRPSVYKSFDVLVEKGCQSQLPYTTIQSHQFSNQQMYQLRYYDEMAVSDVMTALANRASGGQLQDDVRWSLYNAFVKLVDMIGDPSTMMGAKFSVKEFRVRCRRSLQTEMTSCTLLTVRVLRDIHATSATKDLTYVPLSFFSAQQHELDIGHTDEDFAEVMMDEFGHLARGGIRKRTISSSIHNFRRSNSTASTVYDNESSRSALFKNHLGVLKSPRRRSDEATMVDHEKNGIDVELTTTPTSESSGGYDGRSGVLQTGLLDIEPTGQDRSTWVTEAFGLFGLRPEGWSSIKMGGWKWDITVENSYEVGAEGKTGGARV</sequence>
<evidence type="ECO:0000256" key="1">
    <source>
        <dbReference type="SAM" id="Phobius"/>
    </source>
</evidence>
<feature type="transmembrane region" description="Helical" evidence="1">
    <location>
        <begin position="199"/>
        <end position="217"/>
    </location>
</feature>
<proteinExistence type="predicted"/>
<dbReference type="STRING" id="212818.A0A0D2A3K5"/>
<name>A0A0D2A3K5_EXOME</name>
<dbReference type="HOGENOM" id="CLU_008375_2_0_1"/>
<feature type="transmembrane region" description="Helical" evidence="1">
    <location>
        <begin position="101"/>
        <end position="121"/>
    </location>
</feature>
<feature type="transmembrane region" description="Helical" evidence="1">
    <location>
        <begin position="133"/>
        <end position="154"/>
    </location>
</feature>
<organism evidence="3 4">
    <name type="scientific">Exophiala mesophila</name>
    <name type="common">Black yeast-like fungus</name>
    <dbReference type="NCBI Taxonomy" id="212818"/>
    <lineage>
        <taxon>Eukaryota</taxon>
        <taxon>Fungi</taxon>
        <taxon>Dikarya</taxon>
        <taxon>Ascomycota</taxon>
        <taxon>Pezizomycotina</taxon>
        <taxon>Eurotiomycetes</taxon>
        <taxon>Chaetothyriomycetidae</taxon>
        <taxon>Chaetothyriales</taxon>
        <taxon>Herpotrichiellaceae</taxon>
        <taxon>Exophiala</taxon>
    </lineage>
</organism>
<feature type="transmembrane region" description="Helical" evidence="1">
    <location>
        <begin position="25"/>
        <end position="47"/>
    </location>
</feature>
<dbReference type="OMA" id="VFQWIFR"/>
<feature type="domain" description="MHYT" evidence="2">
    <location>
        <begin position="24"/>
        <end position="223"/>
    </location>
</feature>
<feature type="transmembrane region" description="Helical" evidence="1">
    <location>
        <begin position="237"/>
        <end position="259"/>
    </location>
</feature>
<dbReference type="GeneID" id="27322610"/>
<dbReference type="InterPro" id="IPR005330">
    <property type="entry name" value="MHYT_dom"/>
</dbReference>
<evidence type="ECO:0000259" key="2">
    <source>
        <dbReference type="PROSITE" id="PS50924"/>
    </source>
</evidence>
<dbReference type="VEuPathDB" id="FungiDB:PV10_04765"/>
<dbReference type="OrthoDB" id="264015at2759"/>
<evidence type="ECO:0000313" key="4">
    <source>
        <dbReference type="Proteomes" id="UP000054302"/>
    </source>
</evidence>
<dbReference type="RefSeq" id="XP_016225132.1">
    <property type="nucleotide sequence ID" value="XM_016369344.1"/>
</dbReference>
<keyword evidence="1" id="KW-0472">Membrane</keyword>
<dbReference type="PANTHER" id="PTHR35152:SF1">
    <property type="entry name" value="DOMAIN SIGNALLING PROTEIN, PUTATIVE (AFU_ORTHOLOGUE AFUA_5G11310)-RELATED"/>
    <property type="match status" value="1"/>
</dbReference>